<accession>A0A8J8Q1X6</accession>
<keyword evidence="1" id="KW-0472">Membrane</keyword>
<dbReference type="AlphaFoldDB" id="A0A8J8Q1X6"/>
<keyword evidence="1" id="KW-0812">Transmembrane</keyword>
<dbReference type="RefSeq" id="WP_148858711.1">
    <property type="nucleotide sequence ID" value="NZ_PHNJ01000007.1"/>
</dbReference>
<organism evidence="2 3">
    <name type="scientific">Natronococcus pandeyae</name>
    <dbReference type="NCBI Taxonomy" id="2055836"/>
    <lineage>
        <taxon>Archaea</taxon>
        <taxon>Methanobacteriati</taxon>
        <taxon>Methanobacteriota</taxon>
        <taxon>Stenosarchaea group</taxon>
        <taxon>Halobacteria</taxon>
        <taxon>Halobacteriales</taxon>
        <taxon>Natrialbaceae</taxon>
        <taxon>Natronococcus</taxon>
    </lineage>
</organism>
<feature type="transmembrane region" description="Helical" evidence="1">
    <location>
        <begin position="27"/>
        <end position="45"/>
    </location>
</feature>
<feature type="transmembrane region" description="Helical" evidence="1">
    <location>
        <begin position="57"/>
        <end position="80"/>
    </location>
</feature>
<keyword evidence="1" id="KW-1133">Transmembrane helix</keyword>
<gene>
    <name evidence="2" type="ORF">CV102_14540</name>
</gene>
<name>A0A8J8Q1X6_9EURY</name>
<protein>
    <submittedName>
        <fullName evidence="2">Uncharacterized protein</fullName>
    </submittedName>
</protein>
<evidence type="ECO:0000313" key="3">
    <source>
        <dbReference type="Proteomes" id="UP000766904"/>
    </source>
</evidence>
<evidence type="ECO:0000313" key="2">
    <source>
        <dbReference type="EMBL" id="TYL37936.1"/>
    </source>
</evidence>
<dbReference type="EMBL" id="PHNJ01000007">
    <property type="protein sequence ID" value="TYL37936.1"/>
    <property type="molecule type" value="Genomic_DNA"/>
</dbReference>
<evidence type="ECO:0000256" key="1">
    <source>
        <dbReference type="SAM" id="Phobius"/>
    </source>
</evidence>
<proteinExistence type="predicted"/>
<dbReference type="Proteomes" id="UP000766904">
    <property type="component" value="Unassembled WGS sequence"/>
</dbReference>
<sequence>MATAKQNERRSAEELLYRLLKILRGSLLLSIVAIGVVLLLVGAVFESGVQFTSQDGVIAGMLGVFGISAIISAGSFYLLLKRLRQD</sequence>
<comment type="caution">
    <text evidence="2">The sequence shown here is derived from an EMBL/GenBank/DDBJ whole genome shotgun (WGS) entry which is preliminary data.</text>
</comment>
<dbReference type="OrthoDB" id="375205at2157"/>
<keyword evidence="3" id="KW-1185">Reference proteome</keyword>
<reference evidence="2" key="1">
    <citation type="submission" date="2017-11" db="EMBL/GenBank/DDBJ databases">
        <authorList>
            <person name="Kajale S.C."/>
            <person name="Sharma A."/>
        </authorList>
    </citation>
    <scope>NUCLEOTIDE SEQUENCE</scope>
    <source>
        <strain evidence="2">LS1_42</strain>
    </source>
</reference>